<dbReference type="InterPro" id="IPR025857">
    <property type="entry name" value="MacB_PCD"/>
</dbReference>
<dbReference type="RefSeq" id="WP_046519959.1">
    <property type="nucleotide sequence ID" value="NZ_LAVS01000021.1"/>
</dbReference>
<dbReference type="EMBL" id="RRCF01000001">
    <property type="protein sequence ID" value="RRJ23448.1"/>
    <property type="molecule type" value="Genomic_DNA"/>
</dbReference>
<evidence type="ECO:0000256" key="4">
    <source>
        <dbReference type="ARBA" id="ARBA00022989"/>
    </source>
</evidence>
<keyword evidence="3 7" id="KW-0812">Transmembrane</keyword>
<dbReference type="PANTHER" id="PTHR30572:SF4">
    <property type="entry name" value="ABC TRANSPORTER PERMEASE YTRF"/>
    <property type="match status" value="1"/>
</dbReference>
<keyword evidence="2" id="KW-1003">Cell membrane</keyword>
<dbReference type="GO" id="GO:0005886">
    <property type="term" value="C:plasma membrane"/>
    <property type="evidence" value="ECO:0007669"/>
    <property type="project" value="UniProtKB-SubCell"/>
</dbReference>
<feature type="transmembrane region" description="Helical" evidence="7">
    <location>
        <begin position="324"/>
        <end position="344"/>
    </location>
</feature>
<comment type="caution">
    <text evidence="10">The sequence shown here is derived from an EMBL/GenBank/DDBJ whole genome shotgun (WGS) entry which is preliminary data.</text>
</comment>
<keyword evidence="4 7" id="KW-1133">Transmembrane helix</keyword>
<accession>A0A3P3QRT8</accession>
<evidence type="ECO:0000256" key="7">
    <source>
        <dbReference type="SAM" id="Phobius"/>
    </source>
</evidence>
<evidence type="ECO:0000313" key="11">
    <source>
        <dbReference type="Proteomes" id="UP000276260"/>
    </source>
</evidence>
<proteinExistence type="inferred from homology"/>
<dbReference type="PANTHER" id="PTHR30572">
    <property type="entry name" value="MEMBRANE COMPONENT OF TRANSPORTER-RELATED"/>
    <property type="match status" value="1"/>
</dbReference>
<gene>
    <name evidence="10" type="ORF">EIK76_05105</name>
</gene>
<dbReference type="Proteomes" id="UP000276260">
    <property type="component" value="Unassembled WGS sequence"/>
</dbReference>
<evidence type="ECO:0000256" key="3">
    <source>
        <dbReference type="ARBA" id="ARBA00022692"/>
    </source>
</evidence>
<dbReference type="Pfam" id="PF12704">
    <property type="entry name" value="MacB_PCD"/>
    <property type="match status" value="1"/>
</dbReference>
<evidence type="ECO:0000259" key="9">
    <source>
        <dbReference type="Pfam" id="PF12704"/>
    </source>
</evidence>
<evidence type="ECO:0000256" key="6">
    <source>
        <dbReference type="ARBA" id="ARBA00038076"/>
    </source>
</evidence>
<evidence type="ECO:0000256" key="1">
    <source>
        <dbReference type="ARBA" id="ARBA00004651"/>
    </source>
</evidence>
<evidence type="ECO:0000259" key="8">
    <source>
        <dbReference type="Pfam" id="PF02687"/>
    </source>
</evidence>
<keyword evidence="11" id="KW-1185">Reference proteome</keyword>
<dbReference type="AlphaFoldDB" id="A0A3P3QRT8"/>
<dbReference type="InterPro" id="IPR003838">
    <property type="entry name" value="ABC3_permease_C"/>
</dbReference>
<sequence>MSVHLILKSLLRRKVVTALLLLQLAVTLGLVVNSLLLASAAKELVDQPTGLALEQILTVRVKPTSASMRVEPALSEVINRQLAAIRLIPGVEAAEYANQTPLRQGGSSSNLFETDRQDQSNIDAVPYYNTGSQIFQVLGTRLIAGRQLTELDKGTQNIVLTEKLAKQLFAEQNPVGKSTNQGTVVGVVSDFYSQRYATDQSYGAINFMPMARAEMGYQLMVRVAAGQSEAVRQQLTDVIRNAEPEMDIDTVMRMDENRDEVFRSEIGLATLLAVLSGLMLLVAMISAYSHAHFHALQMQKEVGIKRALGASKARVLLDVLSESWLTTAIGAGFGILVCYGLNISLAKVISIPAVPVWLPLLTLVLLLLCVTLATWYPARIATRISPATATKTL</sequence>
<keyword evidence="5 7" id="KW-0472">Membrane</keyword>
<evidence type="ECO:0000313" key="10">
    <source>
        <dbReference type="EMBL" id="RRJ23448.1"/>
    </source>
</evidence>
<dbReference type="Pfam" id="PF02687">
    <property type="entry name" value="FtsX"/>
    <property type="match status" value="1"/>
</dbReference>
<feature type="domain" description="MacB-like periplasmic core" evidence="9">
    <location>
        <begin position="17"/>
        <end position="237"/>
    </location>
</feature>
<evidence type="ECO:0000256" key="5">
    <source>
        <dbReference type="ARBA" id="ARBA00023136"/>
    </source>
</evidence>
<dbReference type="OrthoDB" id="9770036at2"/>
<dbReference type="InterPro" id="IPR050250">
    <property type="entry name" value="Macrolide_Exporter_MacB"/>
</dbReference>
<feature type="transmembrane region" description="Helical" evidence="7">
    <location>
        <begin position="266"/>
        <end position="288"/>
    </location>
</feature>
<name>A0A3P3QRT8_9GAMM</name>
<dbReference type="GO" id="GO:0022857">
    <property type="term" value="F:transmembrane transporter activity"/>
    <property type="evidence" value="ECO:0007669"/>
    <property type="project" value="TreeGrafter"/>
</dbReference>
<organism evidence="10 11">
    <name type="scientific">Rheinheimera mesophila</name>
    <dbReference type="NCBI Taxonomy" id="1547515"/>
    <lineage>
        <taxon>Bacteria</taxon>
        <taxon>Pseudomonadati</taxon>
        <taxon>Pseudomonadota</taxon>
        <taxon>Gammaproteobacteria</taxon>
        <taxon>Chromatiales</taxon>
        <taxon>Chromatiaceae</taxon>
        <taxon>Rheinheimera</taxon>
    </lineage>
</organism>
<protein>
    <submittedName>
        <fullName evidence="10">FtsX-like permease family protein</fullName>
    </submittedName>
</protein>
<evidence type="ECO:0000256" key="2">
    <source>
        <dbReference type="ARBA" id="ARBA00022475"/>
    </source>
</evidence>
<feature type="transmembrane region" description="Helical" evidence="7">
    <location>
        <begin position="356"/>
        <end position="376"/>
    </location>
</feature>
<reference evidence="10 11" key="1">
    <citation type="submission" date="2018-11" db="EMBL/GenBank/DDBJ databases">
        <title>Draft genome analysis of Rheinheimera mesophila isolated from an industrial waste site.</title>
        <authorList>
            <person name="Yu Q."/>
            <person name="Qi Y."/>
            <person name="Zhang H."/>
            <person name="Lu Y."/>
            <person name="Pu J."/>
        </authorList>
    </citation>
    <scope>NUCLEOTIDE SEQUENCE [LARGE SCALE GENOMIC DNA]</scope>
    <source>
        <strain evidence="10 11">IITR13</strain>
    </source>
</reference>
<comment type="similarity">
    <text evidence="6">Belongs to the ABC-4 integral membrane protein family.</text>
</comment>
<comment type="subcellular location">
    <subcellularLocation>
        <location evidence="1">Cell membrane</location>
        <topology evidence="1">Multi-pass membrane protein</topology>
    </subcellularLocation>
</comment>
<feature type="domain" description="ABC3 transporter permease C-terminal" evidence="8">
    <location>
        <begin position="274"/>
        <end position="386"/>
    </location>
</feature>